<dbReference type="PANTHER" id="PTHR13102">
    <property type="entry name" value="NUCLEOLAR PROTEIN 9"/>
    <property type="match status" value="1"/>
</dbReference>
<feature type="compositionally biased region" description="Low complexity" evidence="7">
    <location>
        <begin position="656"/>
        <end position="671"/>
    </location>
</feature>
<accession>A0A1E3NG83</accession>
<keyword evidence="9" id="KW-1185">Reference proteome</keyword>
<dbReference type="AlphaFoldDB" id="A0A1E3NG83"/>
<dbReference type="OrthoDB" id="392571at2759"/>
<dbReference type="GO" id="GO:0030688">
    <property type="term" value="C:preribosome, small subunit precursor"/>
    <property type="evidence" value="ECO:0007669"/>
    <property type="project" value="EnsemblFungi"/>
</dbReference>
<dbReference type="Gene3D" id="1.25.10.10">
    <property type="entry name" value="Leucine-rich Repeat Variant"/>
    <property type="match status" value="2"/>
</dbReference>
<dbReference type="STRING" id="763406.A0A1E3NG83"/>
<evidence type="ECO:0000256" key="3">
    <source>
        <dbReference type="ARBA" id="ARBA00016427"/>
    </source>
</evidence>
<feature type="region of interest" description="Disordered" evidence="7">
    <location>
        <begin position="1"/>
        <end position="43"/>
    </location>
</feature>
<evidence type="ECO:0000256" key="6">
    <source>
        <dbReference type="ARBA" id="ARBA00031929"/>
    </source>
</evidence>
<dbReference type="RefSeq" id="XP_019016242.1">
    <property type="nucleotide sequence ID" value="XM_019161672.1"/>
</dbReference>
<evidence type="ECO:0000256" key="7">
    <source>
        <dbReference type="SAM" id="MobiDB-lite"/>
    </source>
</evidence>
<dbReference type="GO" id="GO:0000056">
    <property type="term" value="P:ribosomal small subunit export from nucleus"/>
    <property type="evidence" value="ECO:0007669"/>
    <property type="project" value="EnsemblFungi"/>
</dbReference>
<dbReference type="PANTHER" id="PTHR13102:SF0">
    <property type="entry name" value="NUCLEOLAR PROTEIN 9"/>
    <property type="match status" value="1"/>
</dbReference>
<evidence type="ECO:0000313" key="9">
    <source>
        <dbReference type="Proteomes" id="UP000094455"/>
    </source>
</evidence>
<evidence type="ECO:0000256" key="2">
    <source>
        <dbReference type="ARBA" id="ARBA00005301"/>
    </source>
</evidence>
<dbReference type="SMART" id="SM00025">
    <property type="entry name" value="Pumilio"/>
    <property type="match status" value="8"/>
</dbReference>
<dbReference type="GeneID" id="30178359"/>
<dbReference type="GO" id="GO:0000472">
    <property type="term" value="P:endonucleolytic cleavage to generate mature 5'-end of SSU-rRNA from (SSU-rRNA, 5.8S rRNA, LSU-rRNA)"/>
    <property type="evidence" value="ECO:0007669"/>
    <property type="project" value="EnsemblFungi"/>
</dbReference>
<dbReference type="EMBL" id="KV454005">
    <property type="protein sequence ID" value="ODQ45129.1"/>
    <property type="molecule type" value="Genomic_DNA"/>
</dbReference>
<dbReference type="SUPFAM" id="SSF48371">
    <property type="entry name" value="ARM repeat"/>
    <property type="match status" value="1"/>
</dbReference>
<dbReference type="InterPro" id="IPR040000">
    <property type="entry name" value="NOP9"/>
</dbReference>
<keyword evidence="4" id="KW-0677">Repeat</keyword>
<reference evidence="8 9" key="1">
    <citation type="journal article" date="2016" name="Proc. Natl. Acad. Sci. U.S.A.">
        <title>Comparative genomics of biotechnologically important yeasts.</title>
        <authorList>
            <person name="Riley R."/>
            <person name="Haridas S."/>
            <person name="Wolfe K.H."/>
            <person name="Lopes M.R."/>
            <person name="Hittinger C.T."/>
            <person name="Goeker M."/>
            <person name="Salamov A.A."/>
            <person name="Wisecaver J.H."/>
            <person name="Long T.M."/>
            <person name="Calvey C.H."/>
            <person name="Aerts A.L."/>
            <person name="Barry K.W."/>
            <person name="Choi C."/>
            <person name="Clum A."/>
            <person name="Coughlan A.Y."/>
            <person name="Deshpande S."/>
            <person name="Douglass A.P."/>
            <person name="Hanson S.J."/>
            <person name="Klenk H.-P."/>
            <person name="LaButti K.M."/>
            <person name="Lapidus A."/>
            <person name="Lindquist E.A."/>
            <person name="Lipzen A.M."/>
            <person name="Meier-Kolthoff J.P."/>
            <person name="Ohm R.A."/>
            <person name="Otillar R.P."/>
            <person name="Pangilinan J.L."/>
            <person name="Peng Y."/>
            <person name="Rokas A."/>
            <person name="Rosa C.A."/>
            <person name="Scheuner C."/>
            <person name="Sibirny A.A."/>
            <person name="Slot J.C."/>
            <person name="Stielow J.B."/>
            <person name="Sun H."/>
            <person name="Kurtzman C.P."/>
            <person name="Blackwell M."/>
            <person name="Grigoriev I.V."/>
            <person name="Jeffries T.W."/>
        </authorList>
    </citation>
    <scope>NUCLEOTIDE SEQUENCE [LARGE SCALE GENOMIC DNA]</scope>
    <source>
        <strain evidence="8 9">NRRL Y-2026</strain>
    </source>
</reference>
<evidence type="ECO:0000256" key="5">
    <source>
        <dbReference type="ARBA" id="ARBA00030932"/>
    </source>
</evidence>
<dbReference type="InterPro" id="IPR001313">
    <property type="entry name" value="Pumilio_RNA-bd_rpt"/>
</dbReference>
<sequence>MGKVRGRRAQSKEDRESVEQKETSVSANTDLEQGKEQNGNETTPFFGLVDSNELTYFHQAEQTLNLNTFSTSDEKDLFIDSVFNEAKGKELKLVTNQICSKLMERLILNSTLKQMHQLFSAFNGRFYDLSRQKYSSHVMETFLVRCAALIEKEILYGGHETEEEEADEEEMEGWVSMENMFLYIIGEFKSHLKNMMKDKYASHVLRLALLVMTGKELPSSVESNSILRSKRSKIARKMIEIKDSEDYQKKFQVPTSFKDELREVLKEITTGETSESLRELAIDSISSPMVQLLIQLEGIVDRERTIWRMIFNGDDEKAEQKEREKEGAFVEYLLSDNVGSHFLQNAIENQKVKSVERLYDTYMRERVVKLAKRETTGVYVVESMMEKLKGKQQQEILDALVPVLNELIVNNLDLGGRIVDCSLRNDNYRKAEIVAKLVEFFNRGNEESGIFENVLKLSSSTLHSTKDDWPTSEERRRALFLEKLIAYDEETVLPLCVESLLALDDDTLAKFCKHGVFSHIVEAVLDRREALDMVARKRILNRLLAPGSRSLVELACHSTGSHVVDKLWGFTFRLNMYKERIARALFDDRDSVKSTLYGRMVWKNWRMEQYCRKFNDWKWLVKEEEMEQEREHAAAAAAPAALSAPPATGLKRGRDSAPAGDAAAGNAAASTGRDKRRRGRRAGPQ</sequence>
<feature type="compositionally biased region" description="Polar residues" evidence="7">
    <location>
        <begin position="23"/>
        <end position="43"/>
    </location>
</feature>
<dbReference type="GO" id="GO:0000447">
    <property type="term" value="P:endonucleolytic cleavage in ITS1 to separate SSU-rRNA from 5.8S rRNA and LSU-rRNA from tricistronic rRNA transcript (SSU-rRNA, 5.8S rRNA, LSU-rRNA)"/>
    <property type="evidence" value="ECO:0007669"/>
    <property type="project" value="EnsemblFungi"/>
</dbReference>
<evidence type="ECO:0000256" key="4">
    <source>
        <dbReference type="ARBA" id="ARBA00022737"/>
    </source>
</evidence>
<gene>
    <name evidence="8" type="ORF">PICMEDRAFT_17625</name>
</gene>
<feature type="compositionally biased region" description="Basic and acidic residues" evidence="7">
    <location>
        <begin position="10"/>
        <end position="22"/>
    </location>
</feature>
<proteinExistence type="inferred from homology"/>
<name>A0A1E3NG83_9ASCO</name>
<comment type="similarity">
    <text evidence="2">Belongs to the NOP9 family.</text>
</comment>
<dbReference type="GO" id="GO:0030686">
    <property type="term" value="C:90S preribosome"/>
    <property type="evidence" value="ECO:0007669"/>
    <property type="project" value="EnsemblFungi"/>
</dbReference>
<evidence type="ECO:0000256" key="1">
    <source>
        <dbReference type="ARBA" id="ARBA00004604"/>
    </source>
</evidence>
<feature type="compositionally biased region" description="Low complexity" evidence="7">
    <location>
        <begin position="634"/>
        <end position="647"/>
    </location>
</feature>
<evidence type="ECO:0000313" key="8">
    <source>
        <dbReference type="EMBL" id="ODQ45129.1"/>
    </source>
</evidence>
<dbReference type="GO" id="GO:0032040">
    <property type="term" value="C:small-subunit processome"/>
    <property type="evidence" value="ECO:0007669"/>
    <property type="project" value="EnsemblFungi"/>
</dbReference>
<protein>
    <recommendedName>
        <fullName evidence="3">Nucleolar protein 9</fullName>
    </recommendedName>
    <alternativeName>
        <fullName evidence="5 6">Pumilio domain-containing protein NOP9</fullName>
    </alternativeName>
</protein>
<feature type="compositionally biased region" description="Basic residues" evidence="7">
    <location>
        <begin position="674"/>
        <end position="685"/>
    </location>
</feature>
<dbReference type="InterPro" id="IPR016024">
    <property type="entry name" value="ARM-type_fold"/>
</dbReference>
<dbReference type="GO" id="GO:0003723">
    <property type="term" value="F:RNA binding"/>
    <property type="evidence" value="ECO:0007669"/>
    <property type="project" value="EnsemblFungi"/>
</dbReference>
<dbReference type="GO" id="GO:0000480">
    <property type="term" value="P:endonucleolytic cleavage in 5'-ETS of tricistronic rRNA transcript (SSU-rRNA, 5.8S rRNA, LSU-rRNA)"/>
    <property type="evidence" value="ECO:0007669"/>
    <property type="project" value="EnsemblFungi"/>
</dbReference>
<dbReference type="InterPro" id="IPR011989">
    <property type="entry name" value="ARM-like"/>
</dbReference>
<dbReference type="Proteomes" id="UP000094455">
    <property type="component" value="Unassembled WGS sequence"/>
</dbReference>
<comment type="subcellular location">
    <subcellularLocation>
        <location evidence="1">Nucleus</location>
        <location evidence="1">Nucleolus</location>
    </subcellularLocation>
</comment>
<dbReference type="Pfam" id="PF22493">
    <property type="entry name" value="PUF_NOP9"/>
    <property type="match status" value="1"/>
</dbReference>
<feature type="region of interest" description="Disordered" evidence="7">
    <location>
        <begin position="630"/>
        <end position="685"/>
    </location>
</feature>
<organism evidence="8 9">
    <name type="scientific">Pichia membranifaciens NRRL Y-2026</name>
    <dbReference type="NCBI Taxonomy" id="763406"/>
    <lineage>
        <taxon>Eukaryota</taxon>
        <taxon>Fungi</taxon>
        <taxon>Dikarya</taxon>
        <taxon>Ascomycota</taxon>
        <taxon>Saccharomycotina</taxon>
        <taxon>Pichiomycetes</taxon>
        <taxon>Pichiales</taxon>
        <taxon>Pichiaceae</taxon>
        <taxon>Pichia</taxon>
    </lineage>
</organism>